<protein>
    <recommendedName>
        <fullName evidence="3">Transposase</fullName>
    </recommendedName>
</protein>
<organism evidence="1 2">
    <name type="scientific">Noviherbaspirillum suwonense</name>
    <dbReference type="NCBI Taxonomy" id="1224511"/>
    <lineage>
        <taxon>Bacteria</taxon>
        <taxon>Pseudomonadati</taxon>
        <taxon>Pseudomonadota</taxon>
        <taxon>Betaproteobacteria</taxon>
        <taxon>Burkholderiales</taxon>
        <taxon>Oxalobacteraceae</taxon>
        <taxon>Noviherbaspirillum</taxon>
    </lineage>
</organism>
<evidence type="ECO:0008006" key="3">
    <source>
        <dbReference type="Google" id="ProtNLM"/>
    </source>
</evidence>
<reference evidence="1 2" key="1">
    <citation type="submission" date="2017-05" db="EMBL/GenBank/DDBJ databases">
        <authorList>
            <person name="Varghese N."/>
            <person name="Submissions S."/>
        </authorList>
    </citation>
    <scope>NUCLEOTIDE SEQUENCE [LARGE SCALE GENOMIC DNA]</scope>
    <source>
        <strain evidence="1 2">DSM 26001</strain>
    </source>
</reference>
<name>A0ABY1QVH8_9BURK</name>
<evidence type="ECO:0000313" key="1">
    <source>
        <dbReference type="EMBL" id="SMP80347.1"/>
    </source>
</evidence>
<evidence type="ECO:0000313" key="2">
    <source>
        <dbReference type="Proteomes" id="UP001158049"/>
    </source>
</evidence>
<keyword evidence="2" id="KW-1185">Reference proteome</keyword>
<accession>A0ABY1QVH8</accession>
<proteinExistence type="predicted"/>
<comment type="caution">
    <text evidence="1">The sequence shown here is derived from an EMBL/GenBank/DDBJ whole genome shotgun (WGS) entry which is preliminary data.</text>
</comment>
<sequence>MAQRDIYQRKIYATRRMSLAVIRLSQAMSLAEQDKARRWIKMWGTVSAIHEAKLKNGGHQGGSGRR</sequence>
<dbReference type="EMBL" id="FXUL01000035">
    <property type="protein sequence ID" value="SMP80347.1"/>
    <property type="molecule type" value="Genomic_DNA"/>
</dbReference>
<gene>
    <name evidence="1" type="ORF">SAMN06295970_13519</name>
</gene>
<dbReference type="Proteomes" id="UP001158049">
    <property type="component" value="Unassembled WGS sequence"/>
</dbReference>